<keyword evidence="2" id="KW-1185">Reference proteome</keyword>
<accession>A0A401PTF6</accession>
<proteinExistence type="predicted"/>
<comment type="caution">
    <text evidence="1">The sequence shown here is derived from an EMBL/GenBank/DDBJ whole genome shotgun (WGS) entry which is preliminary data.</text>
</comment>
<dbReference type="OrthoDB" id="20872at2759"/>
<sequence>MGIYSSNFHRSGGQLLLESTDPSQANWITAHAEACQLTIPEVQRCWSRFLLLQPDRNGNVLRSRFLTVERFNHQGGISLRI</sequence>
<protein>
    <submittedName>
        <fullName evidence="1">Uncharacterized protein</fullName>
    </submittedName>
</protein>
<organism evidence="1 2">
    <name type="scientific">Scyliorhinus torazame</name>
    <name type="common">Cloudy catshark</name>
    <name type="synonym">Catulus torazame</name>
    <dbReference type="NCBI Taxonomy" id="75743"/>
    <lineage>
        <taxon>Eukaryota</taxon>
        <taxon>Metazoa</taxon>
        <taxon>Chordata</taxon>
        <taxon>Craniata</taxon>
        <taxon>Vertebrata</taxon>
        <taxon>Chondrichthyes</taxon>
        <taxon>Elasmobranchii</taxon>
        <taxon>Galeomorphii</taxon>
        <taxon>Galeoidea</taxon>
        <taxon>Carcharhiniformes</taxon>
        <taxon>Scyliorhinidae</taxon>
        <taxon>Scyliorhinus</taxon>
    </lineage>
</organism>
<gene>
    <name evidence="1" type="ORF">scyTo_0019138</name>
</gene>
<dbReference type="Proteomes" id="UP000288216">
    <property type="component" value="Unassembled WGS sequence"/>
</dbReference>
<reference evidence="1 2" key="1">
    <citation type="journal article" date="2018" name="Nat. Ecol. Evol.">
        <title>Shark genomes provide insights into elasmobranch evolution and the origin of vertebrates.</title>
        <authorList>
            <person name="Hara Y"/>
            <person name="Yamaguchi K"/>
            <person name="Onimaru K"/>
            <person name="Kadota M"/>
            <person name="Koyanagi M"/>
            <person name="Keeley SD"/>
            <person name="Tatsumi K"/>
            <person name="Tanaka K"/>
            <person name="Motone F"/>
            <person name="Kageyama Y"/>
            <person name="Nozu R"/>
            <person name="Adachi N"/>
            <person name="Nishimura O"/>
            <person name="Nakagawa R"/>
            <person name="Tanegashima C"/>
            <person name="Kiyatake I"/>
            <person name="Matsumoto R"/>
            <person name="Murakumo K"/>
            <person name="Nishida K"/>
            <person name="Terakita A"/>
            <person name="Kuratani S"/>
            <person name="Sato K"/>
            <person name="Hyodo S Kuraku.S."/>
        </authorList>
    </citation>
    <scope>NUCLEOTIDE SEQUENCE [LARGE SCALE GENOMIC DNA]</scope>
</reference>
<name>A0A401PTF6_SCYTO</name>
<dbReference type="AlphaFoldDB" id="A0A401PTF6"/>
<evidence type="ECO:0000313" key="2">
    <source>
        <dbReference type="Proteomes" id="UP000288216"/>
    </source>
</evidence>
<evidence type="ECO:0000313" key="1">
    <source>
        <dbReference type="EMBL" id="GCB76411.1"/>
    </source>
</evidence>
<dbReference type="EMBL" id="BFAA01013954">
    <property type="protein sequence ID" value="GCB76411.1"/>
    <property type="molecule type" value="Genomic_DNA"/>
</dbReference>